<evidence type="ECO:0000313" key="2">
    <source>
        <dbReference type="EMBL" id="CZR44721.1"/>
    </source>
</evidence>
<evidence type="ECO:0000313" key="3">
    <source>
        <dbReference type="Proteomes" id="UP000183971"/>
    </source>
</evidence>
<reference evidence="3" key="1">
    <citation type="journal article" date="2016" name="Genome Biol. Evol.">
        <title>Comparative 'omics' of the Fusarium fujikuroi species complex highlights differences in genetic potential and metabolite synthesis.</title>
        <authorList>
            <person name="Niehaus E.-M."/>
            <person name="Muensterkoetter M."/>
            <person name="Proctor R.H."/>
            <person name="Brown D.W."/>
            <person name="Sharon A."/>
            <person name="Idan Y."/>
            <person name="Oren-Young L."/>
            <person name="Sieber C.M."/>
            <person name="Novak O."/>
            <person name="Pencik A."/>
            <person name="Tarkowska D."/>
            <person name="Hromadova K."/>
            <person name="Freeman S."/>
            <person name="Maymon M."/>
            <person name="Elazar M."/>
            <person name="Youssef S.A."/>
            <person name="El-Shabrawy E.S.M."/>
            <person name="Shalaby A.B.A."/>
            <person name="Houterman P."/>
            <person name="Brock N.L."/>
            <person name="Burkhardt I."/>
            <person name="Tsavkelova E.A."/>
            <person name="Dickschat J.S."/>
            <person name="Galuszka P."/>
            <person name="Gueldener U."/>
            <person name="Tudzynski B."/>
        </authorList>
    </citation>
    <scope>NUCLEOTIDE SEQUENCE [LARGE SCALE GENOMIC DNA]</scope>
    <source>
        <strain evidence="3">ET1</strain>
    </source>
</reference>
<accession>A0A1L7VXP5</accession>
<dbReference type="EMBL" id="FJOF01000008">
    <property type="protein sequence ID" value="CZR44721.1"/>
    <property type="molecule type" value="Genomic_DNA"/>
</dbReference>
<dbReference type="AlphaFoldDB" id="A0A1L7VXP5"/>
<organism evidence="2 3">
    <name type="scientific">Fusarium proliferatum (strain ET1)</name>
    <name type="common">Orchid endophyte fungus</name>
    <dbReference type="NCBI Taxonomy" id="1227346"/>
    <lineage>
        <taxon>Eukaryota</taxon>
        <taxon>Fungi</taxon>
        <taxon>Dikarya</taxon>
        <taxon>Ascomycota</taxon>
        <taxon>Pezizomycotina</taxon>
        <taxon>Sordariomycetes</taxon>
        <taxon>Hypocreomycetidae</taxon>
        <taxon>Hypocreales</taxon>
        <taxon>Nectriaceae</taxon>
        <taxon>Fusarium</taxon>
        <taxon>Fusarium fujikuroi species complex</taxon>
    </lineage>
</organism>
<comment type="caution">
    <text evidence="2">The sequence shown here is derived from an EMBL/GenBank/DDBJ whole genome shotgun (WGS) entry which is preliminary data.</text>
</comment>
<dbReference type="VEuPathDB" id="FungiDB:FPRO_14474"/>
<keyword evidence="3" id="KW-1185">Reference proteome</keyword>
<evidence type="ECO:0000256" key="1">
    <source>
        <dbReference type="SAM" id="MobiDB-lite"/>
    </source>
</evidence>
<feature type="region of interest" description="Disordered" evidence="1">
    <location>
        <begin position="23"/>
        <end position="47"/>
    </location>
</feature>
<dbReference type="RefSeq" id="XP_031085255.1">
    <property type="nucleotide sequence ID" value="XM_031219502.1"/>
</dbReference>
<name>A0A1L7VXP5_FUSPR</name>
<dbReference type="Proteomes" id="UP000183971">
    <property type="component" value="Unassembled WGS sequence"/>
</dbReference>
<protein>
    <submittedName>
        <fullName evidence="2">Uncharacterized protein</fullName>
    </submittedName>
</protein>
<proteinExistence type="predicted"/>
<dbReference type="GeneID" id="42059332"/>
<gene>
    <name evidence="2" type="ORF">FPRO_14474</name>
</gene>
<sequence length="47" mass="4820">MQPGTVDNTICVTASSSLLVGPTPGLFEPESASGGAARVNYTLERPK</sequence>